<dbReference type="Proteomes" id="UP000694398">
    <property type="component" value="Unassembled WGS sequence"/>
</dbReference>
<comment type="similarity">
    <text evidence="2">Belongs to the alpha-defensin family.</text>
</comment>
<dbReference type="GO" id="GO:0031012">
    <property type="term" value="C:extracellular matrix"/>
    <property type="evidence" value="ECO:0007669"/>
    <property type="project" value="TreeGrafter"/>
</dbReference>
<dbReference type="PROSITE" id="PS00269">
    <property type="entry name" value="DEFENSIN"/>
    <property type="match status" value="1"/>
</dbReference>
<dbReference type="OrthoDB" id="9837636at2759"/>
<evidence type="ECO:0000256" key="4">
    <source>
        <dbReference type="ARBA" id="ARBA00022529"/>
    </source>
</evidence>
<evidence type="ECO:0000256" key="6">
    <source>
        <dbReference type="ARBA" id="ARBA00022940"/>
    </source>
</evidence>
<gene>
    <name evidence="11" type="primary">LOC102006090</name>
</gene>
<dbReference type="RefSeq" id="XP_005373895.1">
    <property type="nucleotide sequence ID" value="XM_005373838.2"/>
</dbReference>
<dbReference type="GO" id="GO:0051673">
    <property type="term" value="P:disruption of plasma membrane integrity in another organism"/>
    <property type="evidence" value="ECO:0007669"/>
    <property type="project" value="TreeGrafter"/>
</dbReference>
<dbReference type="PIRSF" id="PIRSF001875">
    <property type="entry name" value="Alpha-defensin"/>
    <property type="match status" value="1"/>
</dbReference>
<keyword evidence="4" id="KW-0929">Antimicrobial</keyword>
<keyword evidence="5 9" id="KW-0732">Signal</keyword>
<dbReference type="GO" id="GO:0071222">
    <property type="term" value="P:cellular response to lipopolysaccharide"/>
    <property type="evidence" value="ECO:0007669"/>
    <property type="project" value="TreeGrafter"/>
</dbReference>
<organism evidence="11 12">
    <name type="scientific">Chinchilla lanigera</name>
    <name type="common">Long-tailed chinchilla</name>
    <name type="synonym">Chinchilla villidera</name>
    <dbReference type="NCBI Taxonomy" id="34839"/>
    <lineage>
        <taxon>Eukaryota</taxon>
        <taxon>Metazoa</taxon>
        <taxon>Chordata</taxon>
        <taxon>Craniata</taxon>
        <taxon>Vertebrata</taxon>
        <taxon>Euteleostomi</taxon>
        <taxon>Mammalia</taxon>
        <taxon>Eutheria</taxon>
        <taxon>Euarchontoglires</taxon>
        <taxon>Glires</taxon>
        <taxon>Rodentia</taxon>
        <taxon>Hystricomorpha</taxon>
        <taxon>Chinchillidae</taxon>
        <taxon>Chinchilla</taxon>
    </lineage>
</organism>
<sequence length="93" mass="10470">MKTLAVFAAFSLLALLAWAEPHPGRADQPDPKILQEEEDQVAVISFPGEESTALQDAGARAGRTCYCRLSACRFRERTLGICRYQNRIYRFCC</sequence>
<evidence type="ECO:0000256" key="7">
    <source>
        <dbReference type="ARBA" id="ARBA00023022"/>
    </source>
</evidence>
<evidence type="ECO:0000256" key="9">
    <source>
        <dbReference type="SAM" id="SignalP"/>
    </source>
</evidence>
<dbReference type="InterPro" id="IPR006080">
    <property type="entry name" value="Beta/alpha-defensin_C"/>
</dbReference>
<dbReference type="Pfam" id="PF00879">
    <property type="entry name" value="Defensin_propep"/>
    <property type="match status" value="1"/>
</dbReference>
<dbReference type="Pfam" id="PF00323">
    <property type="entry name" value="Defensin_1"/>
    <property type="match status" value="1"/>
</dbReference>
<name>A0A8C2YSV9_CHILA</name>
<evidence type="ECO:0000256" key="2">
    <source>
        <dbReference type="ARBA" id="ARBA00006519"/>
    </source>
</evidence>
<dbReference type="InterPro" id="IPR006081">
    <property type="entry name" value="Alpha-defensin_C"/>
</dbReference>
<keyword evidence="12" id="KW-1185">Reference proteome</keyword>
<dbReference type="PANTHER" id="PTHR11876:SF28">
    <property type="entry name" value="ALPHA-DEFENSIN 1"/>
    <property type="match status" value="1"/>
</dbReference>
<dbReference type="InterPro" id="IPR016327">
    <property type="entry name" value="Alpha-defensin"/>
</dbReference>
<dbReference type="AlphaFoldDB" id="A0A8C2YSV9"/>
<dbReference type="GeneID" id="102006090"/>
<comment type="subcellular location">
    <subcellularLocation>
        <location evidence="1">Secreted</location>
    </subcellularLocation>
</comment>
<keyword evidence="8" id="KW-1015">Disulfide bond</keyword>
<keyword evidence="7" id="KW-0044">Antibiotic</keyword>
<proteinExistence type="inferred from homology"/>
<dbReference type="SMART" id="SM00048">
    <property type="entry name" value="DEFSN"/>
    <property type="match status" value="1"/>
</dbReference>
<evidence type="ECO:0000256" key="3">
    <source>
        <dbReference type="ARBA" id="ARBA00022525"/>
    </source>
</evidence>
<dbReference type="GO" id="GO:0005615">
    <property type="term" value="C:extracellular space"/>
    <property type="evidence" value="ECO:0007669"/>
    <property type="project" value="InterPro"/>
</dbReference>
<dbReference type="Ensembl" id="ENSCLAT00000021050.1">
    <property type="protein sequence ID" value="ENSCLAP00000020850.1"/>
    <property type="gene ID" value="ENSCLAG00000014284.1"/>
</dbReference>
<dbReference type="GO" id="GO:0019731">
    <property type="term" value="P:antibacterial humoral response"/>
    <property type="evidence" value="ECO:0007669"/>
    <property type="project" value="TreeGrafter"/>
</dbReference>
<feature type="signal peptide" evidence="9">
    <location>
        <begin position="1"/>
        <end position="19"/>
    </location>
</feature>
<dbReference type="InterPro" id="IPR002366">
    <property type="entry name" value="Alpha-defensin_N"/>
</dbReference>
<dbReference type="PANTHER" id="PTHR11876">
    <property type="entry name" value="ALPHA-DEFENSIN 1"/>
    <property type="match status" value="1"/>
</dbReference>
<evidence type="ECO:0000256" key="1">
    <source>
        <dbReference type="ARBA" id="ARBA00004613"/>
    </source>
</evidence>
<dbReference type="GO" id="GO:0050829">
    <property type="term" value="P:defense response to Gram-negative bacterium"/>
    <property type="evidence" value="ECO:0007669"/>
    <property type="project" value="TreeGrafter"/>
</dbReference>
<reference evidence="11" key="1">
    <citation type="submission" date="2025-08" db="UniProtKB">
        <authorList>
            <consortium name="Ensembl"/>
        </authorList>
    </citation>
    <scope>IDENTIFICATION</scope>
</reference>
<dbReference type="GO" id="GO:0002227">
    <property type="term" value="P:innate immune response in mucosa"/>
    <property type="evidence" value="ECO:0007669"/>
    <property type="project" value="TreeGrafter"/>
</dbReference>
<evidence type="ECO:0000259" key="10">
    <source>
        <dbReference type="PROSITE" id="PS00269"/>
    </source>
</evidence>
<dbReference type="SUPFAM" id="SSF57392">
    <property type="entry name" value="Defensin-like"/>
    <property type="match status" value="1"/>
</dbReference>
<accession>A0A8C2YSV9</accession>
<keyword evidence="6" id="KW-0211">Defensin</keyword>
<protein>
    <submittedName>
        <fullName evidence="11">Neutrophil cationic peptide 2-like</fullName>
    </submittedName>
</protein>
<dbReference type="OMA" id="CTCRLVY"/>
<keyword evidence="3" id="KW-0964">Secreted</keyword>
<dbReference type="GeneTree" id="ENSGT00940000153268"/>
<feature type="domain" description="Mammalian defensins" evidence="10">
    <location>
        <begin position="65"/>
        <end position="93"/>
    </location>
</feature>
<dbReference type="GO" id="GO:0061844">
    <property type="term" value="P:antimicrobial humoral immune response mediated by antimicrobial peptide"/>
    <property type="evidence" value="ECO:0007669"/>
    <property type="project" value="TreeGrafter"/>
</dbReference>
<evidence type="ECO:0000313" key="11">
    <source>
        <dbReference type="Ensembl" id="ENSCLAP00000020850.1"/>
    </source>
</evidence>
<evidence type="ECO:0000313" key="12">
    <source>
        <dbReference type="Proteomes" id="UP000694398"/>
    </source>
</evidence>
<evidence type="ECO:0000256" key="8">
    <source>
        <dbReference type="ARBA" id="ARBA00023157"/>
    </source>
</evidence>
<reference evidence="11" key="2">
    <citation type="submission" date="2025-09" db="UniProtKB">
        <authorList>
            <consortium name="Ensembl"/>
        </authorList>
    </citation>
    <scope>IDENTIFICATION</scope>
</reference>
<dbReference type="GO" id="GO:0050830">
    <property type="term" value="P:defense response to Gram-positive bacterium"/>
    <property type="evidence" value="ECO:0007669"/>
    <property type="project" value="TreeGrafter"/>
</dbReference>
<dbReference type="SMART" id="SM01418">
    <property type="entry name" value="Defensin_propep"/>
    <property type="match status" value="1"/>
</dbReference>
<evidence type="ECO:0000256" key="5">
    <source>
        <dbReference type="ARBA" id="ARBA00022729"/>
    </source>
</evidence>
<feature type="chain" id="PRO_5034050406" evidence="9">
    <location>
        <begin position="20"/>
        <end position="93"/>
    </location>
</feature>